<evidence type="ECO:0000256" key="2">
    <source>
        <dbReference type="ARBA" id="ARBA00023015"/>
    </source>
</evidence>
<dbReference type="InterPro" id="IPR013324">
    <property type="entry name" value="RNA_pol_sigma_r3/r4-like"/>
</dbReference>
<dbReference type="InterPro" id="IPR007627">
    <property type="entry name" value="RNA_pol_sigma70_r2"/>
</dbReference>
<evidence type="ECO:0000259" key="8">
    <source>
        <dbReference type="Pfam" id="PF04545"/>
    </source>
</evidence>
<dbReference type="InParanoid" id="A0A543AWK2"/>
<keyword evidence="3" id="KW-0731">Sigma factor</keyword>
<dbReference type="InterPro" id="IPR013325">
    <property type="entry name" value="RNA_pol_sigma_r2"/>
</dbReference>
<dbReference type="Proteomes" id="UP000317043">
    <property type="component" value="Unassembled WGS sequence"/>
</dbReference>
<keyword evidence="2" id="KW-0805">Transcription regulation</keyword>
<dbReference type="RefSeq" id="WP_142039140.1">
    <property type="nucleotide sequence ID" value="NZ_JBHTGS010000001.1"/>
</dbReference>
<evidence type="ECO:0000256" key="6">
    <source>
        <dbReference type="SAM" id="MobiDB-lite"/>
    </source>
</evidence>
<name>A0A543AWK2_9ACTN</name>
<evidence type="ECO:0000313" key="10">
    <source>
        <dbReference type="Proteomes" id="UP000317043"/>
    </source>
</evidence>
<evidence type="ECO:0000256" key="5">
    <source>
        <dbReference type="ARBA" id="ARBA00023163"/>
    </source>
</evidence>
<comment type="similarity">
    <text evidence="1">Belongs to the sigma-70 factor family. ECF subfamily.</text>
</comment>
<dbReference type="Gene3D" id="1.10.1740.10">
    <property type="match status" value="1"/>
</dbReference>
<dbReference type="SUPFAM" id="SSF88946">
    <property type="entry name" value="Sigma2 domain of RNA polymerase sigma factors"/>
    <property type="match status" value="1"/>
</dbReference>
<dbReference type="PANTHER" id="PTHR43133">
    <property type="entry name" value="RNA POLYMERASE ECF-TYPE SIGMA FACTO"/>
    <property type="match status" value="1"/>
</dbReference>
<dbReference type="InterPro" id="IPR014325">
    <property type="entry name" value="RNA_pol_sigma-E_actinobac"/>
</dbReference>
<feature type="region of interest" description="Disordered" evidence="6">
    <location>
        <begin position="152"/>
        <end position="173"/>
    </location>
</feature>
<feature type="domain" description="RNA polymerase sigma-70 region 4" evidence="8">
    <location>
        <begin position="110"/>
        <end position="158"/>
    </location>
</feature>
<dbReference type="CDD" id="cd06171">
    <property type="entry name" value="Sigma70_r4"/>
    <property type="match status" value="1"/>
</dbReference>
<dbReference type="GO" id="GO:0006352">
    <property type="term" value="P:DNA-templated transcription initiation"/>
    <property type="evidence" value="ECO:0007669"/>
    <property type="project" value="InterPro"/>
</dbReference>
<dbReference type="GO" id="GO:0016987">
    <property type="term" value="F:sigma factor activity"/>
    <property type="evidence" value="ECO:0007669"/>
    <property type="project" value="UniProtKB-KW"/>
</dbReference>
<comment type="caution">
    <text evidence="9">The sequence shown here is derived from an EMBL/GenBank/DDBJ whole genome shotgun (WGS) entry which is preliminary data.</text>
</comment>
<evidence type="ECO:0000256" key="4">
    <source>
        <dbReference type="ARBA" id="ARBA00023125"/>
    </source>
</evidence>
<dbReference type="InterPro" id="IPR007630">
    <property type="entry name" value="RNA_pol_sigma70_r4"/>
</dbReference>
<dbReference type="GO" id="GO:0003677">
    <property type="term" value="F:DNA binding"/>
    <property type="evidence" value="ECO:0007669"/>
    <property type="project" value="UniProtKB-KW"/>
</dbReference>
<keyword evidence="5" id="KW-0804">Transcription</keyword>
<dbReference type="InterPro" id="IPR014284">
    <property type="entry name" value="RNA_pol_sigma-70_dom"/>
</dbReference>
<feature type="domain" description="RNA polymerase sigma-70 region 2" evidence="7">
    <location>
        <begin position="17"/>
        <end position="79"/>
    </location>
</feature>
<evidence type="ECO:0000259" key="7">
    <source>
        <dbReference type="Pfam" id="PF04542"/>
    </source>
</evidence>
<organism evidence="9 10">
    <name type="scientific">Stackebrandtia endophytica</name>
    <dbReference type="NCBI Taxonomy" id="1496996"/>
    <lineage>
        <taxon>Bacteria</taxon>
        <taxon>Bacillati</taxon>
        <taxon>Actinomycetota</taxon>
        <taxon>Actinomycetes</taxon>
        <taxon>Glycomycetales</taxon>
        <taxon>Glycomycetaceae</taxon>
        <taxon>Stackebrandtia</taxon>
    </lineage>
</organism>
<dbReference type="EMBL" id="VFOW01000001">
    <property type="protein sequence ID" value="TQL76953.1"/>
    <property type="molecule type" value="Genomic_DNA"/>
</dbReference>
<evidence type="ECO:0000313" key="9">
    <source>
        <dbReference type="EMBL" id="TQL76953.1"/>
    </source>
</evidence>
<dbReference type="Pfam" id="PF04542">
    <property type="entry name" value="Sigma70_r2"/>
    <property type="match status" value="1"/>
</dbReference>
<proteinExistence type="inferred from homology"/>
<dbReference type="OrthoDB" id="3692620at2"/>
<accession>A0A543AWK2</accession>
<keyword evidence="10" id="KW-1185">Reference proteome</keyword>
<dbReference type="Gene3D" id="1.10.10.10">
    <property type="entry name" value="Winged helix-like DNA-binding domain superfamily/Winged helix DNA-binding domain"/>
    <property type="match status" value="1"/>
</dbReference>
<dbReference type="NCBIfam" id="TIGR02937">
    <property type="entry name" value="sigma70-ECF"/>
    <property type="match status" value="1"/>
</dbReference>
<dbReference type="SUPFAM" id="SSF88659">
    <property type="entry name" value="Sigma3 and sigma4 domains of RNA polymerase sigma factors"/>
    <property type="match status" value="1"/>
</dbReference>
<gene>
    <name evidence="9" type="ORF">FB566_2497</name>
</gene>
<evidence type="ECO:0000256" key="3">
    <source>
        <dbReference type="ARBA" id="ARBA00023082"/>
    </source>
</evidence>
<evidence type="ECO:0000256" key="1">
    <source>
        <dbReference type="ARBA" id="ARBA00010641"/>
    </source>
</evidence>
<dbReference type="PANTHER" id="PTHR43133:SF50">
    <property type="entry name" value="ECF RNA POLYMERASE SIGMA FACTOR SIGM"/>
    <property type="match status" value="1"/>
</dbReference>
<dbReference type="InterPro" id="IPR036388">
    <property type="entry name" value="WH-like_DNA-bd_sf"/>
</dbReference>
<dbReference type="Pfam" id="PF04545">
    <property type="entry name" value="Sigma70_r4"/>
    <property type="match status" value="1"/>
</dbReference>
<protein>
    <submittedName>
        <fullName evidence="9">RNA polymerase sigma-70 factor (Sigma-E family)</fullName>
    </submittedName>
</protein>
<dbReference type="AlphaFoldDB" id="A0A543AWK2"/>
<dbReference type="NCBIfam" id="TIGR02983">
    <property type="entry name" value="SigE-fam_strep"/>
    <property type="match status" value="1"/>
</dbReference>
<keyword evidence="4" id="KW-0238">DNA-binding</keyword>
<dbReference type="InterPro" id="IPR039425">
    <property type="entry name" value="RNA_pol_sigma-70-like"/>
</dbReference>
<reference evidence="9 10" key="1">
    <citation type="submission" date="2019-06" db="EMBL/GenBank/DDBJ databases">
        <title>Sequencing the genomes of 1000 actinobacteria strains.</title>
        <authorList>
            <person name="Klenk H.-P."/>
        </authorList>
    </citation>
    <scope>NUCLEOTIDE SEQUENCE [LARGE SCALE GENOMIC DNA]</scope>
    <source>
        <strain evidence="9 10">DSM 45928</strain>
    </source>
</reference>
<sequence length="173" mass="20115">MPIDTSQREFDAFVRGRSPALLRSAYLLTGDQQLAEDLVQSALSRTHLAWRRLHQTSNAEAYTRRTMYHLQVSWWRRRAAERRVNRLSHEPEVQPDAADQVTRRLVIREALATLTPRQRAVIVLRFFEDRSVQGTANMLRCTEGTVKSQTSKALASLRRRHPNRSDFSEWSNT</sequence>